<proteinExistence type="inferred from homology"/>
<gene>
    <name evidence="6" type="ORF">THTE_0345</name>
</gene>
<evidence type="ECO:0000313" key="7">
    <source>
        <dbReference type="Proteomes" id="UP000215086"/>
    </source>
</evidence>
<keyword evidence="2 6" id="KW-0436">Ligase</keyword>
<sequence length="361" mass="39931">MRVVVVHQEVASSAPEDERDVLTQAQAVAEALRELGHEAVVVSAGTTPAELRARMRELRPEVVFNLVESLFGSDRFQYLAARVLEELRIPFTGNGSQALFLTGDKRLTKIFQARAGVPTPRWICNSELPQDTGTPGDAWLARCLEEFHALGQPAENFPLGAFFLLKSAWAHASAGLVESLWEASTVEQRQRIQTAIAERTAATGEPWFAEEYIDGREFNLSLVGTTSGPVVLPPAEIDFSAFSPQDLRIVGYRAKWDPDSFEYRSTPRRFNFPPDDLPLLRRLSQTALACWQLFGLTGYARVDFRVDREGIPYVLEINANPCLSPDAGFPAAAAEAGWSFPQLIARLIEDALSRARAEKSG</sequence>
<keyword evidence="4" id="KW-0547">Nucleotide-binding</keyword>
<dbReference type="EC" id="6.3.2.4" evidence="6"/>
<dbReference type="KEGG" id="ttf:THTE_0345"/>
<dbReference type="PANTHER" id="PTHR23132">
    <property type="entry name" value="D-ALANINE--D-ALANINE LIGASE"/>
    <property type="match status" value="1"/>
</dbReference>
<organism evidence="6 7">
    <name type="scientific">Thermogutta terrifontis</name>
    <dbReference type="NCBI Taxonomy" id="1331910"/>
    <lineage>
        <taxon>Bacteria</taxon>
        <taxon>Pseudomonadati</taxon>
        <taxon>Planctomycetota</taxon>
        <taxon>Planctomycetia</taxon>
        <taxon>Pirellulales</taxon>
        <taxon>Thermoguttaceae</taxon>
        <taxon>Thermogutta</taxon>
    </lineage>
</organism>
<keyword evidence="7" id="KW-1185">Reference proteome</keyword>
<dbReference type="SUPFAM" id="SSF52440">
    <property type="entry name" value="PreATP-grasp domain"/>
    <property type="match status" value="1"/>
</dbReference>
<protein>
    <submittedName>
        <fullName evidence="6">D-alanine--D-alanine ligase</fullName>
        <ecNumber evidence="6">6.3.2.4</ecNumber>
    </submittedName>
</protein>
<comment type="similarity">
    <text evidence="1">Belongs to the D-alanine--D-alanine ligase family.</text>
</comment>
<dbReference type="GO" id="GO:0005524">
    <property type="term" value="F:ATP binding"/>
    <property type="evidence" value="ECO:0007669"/>
    <property type="project" value="UniProtKB-UniRule"/>
</dbReference>
<dbReference type="EMBL" id="CP018477">
    <property type="protein sequence ID" value="ASV72947.1"/>
    <property type="molecule type" value="Genomic_DNA"/>
</dbReference>
<name>A0A286RAH7_9BACT</name>
<evidence type="ECO:0000256" key="4">
    <source>
        <dbReference type="PROSITE-ProRule" id="PRU00409"/>
    </source>
</evidence>
<evidence type="ECO:0000313" key="6">
    <source>
        <dbReference type="EMBL" id="ASV72947.1"/>
    </source>
</evidence>
<dbReference type="InterPro" id="IPR011761">
    <property type="entry name" value="ATP-grasp"/>
</dbReference>
<dbReference type="GO" id="GO:0071555">
    <property type="term" value="P:cell wall organization"/>
    <property type="evidence" value="ECO:0007669"/>
    <property type="project" value="UniProtKB-KW"/>
</dbReference>
<reference evidence="6 7" key="1">
    <citation type="journal article" name="Front. Microbiol.">
        <title>Sugar Metabolism of the First Thermophilic Planctomycete Thermogutta terrifontis: Comparative Genomic and Transcriptomic Approaches.</title>
        <authorList>
            <person name="Elcheninov A.G."/>
            <person name="Menzel P."/>
            <person name="Gudbergsdottir S.R."/>
            <person name="Slesarev A.I."/>
            <person name="Kadnikov V.V."/>
            <person name="Krogh A."/>
            <person name="Bonch-Osmolovskaya E.A."/>
            <person name="Peng X."/>
            <person name="Kublanov I.V."/>
        </authorList>
    </citation>
    <scope>NUCLEOTIDE SEQUENCE [LARGE SCALE GENOMIC DNA]</scope>
    <source>
        <strain evidence="6 7">R1</strain>
    </source>
</reference>
<dbReference type="GO" id="GO:0046872">
    <property type="term" value="F:metal ion binding"/>
    <property type="evidence" value="ECO:0007669"/>
    <property type="project" value="InterPro"/>
</dbReference>
<evidence type="ECO:0000256" key="2">
    <source>
        <dbReference type="ARBA" id="ARBA00022598"/>
    </source>
</evidence>
<dbReference type="Pfam" id="PF07478">
    <property type="entry name" value="Dala_Dala_lig_C"/>
    <property type="match status" value="1"/>
</dbReference>
<keyword evidence="3" id="KW-0961">Cell wall biogenesis/degradation</keyword>
<dbReference type="GO" id="GO:0008716">
    <property type="term" value="F:D-alanine-D-alanine ligase activity"/>
    <property type="evidence" value="ECO:0007669"/>
    <property type="project" value="UniProtKB-EC"/>
</dbReference>
<evidence type="ECO:0000256" key="3">
    <source>
        <dbReference type="ARBA" id="ARBA00023316"/>
    </source>
</evidence>
<dbReference type="Proteomes" id="UP000215086">
    <property type="component" value="Chromosome"/>
</dbReference>
<dbReference type="PROSITE" id="PS50975">
    <property type="entry name" value="ATP_GRASP"/>
    <property type="match status" value="1"/>
</dbReference>
<dbReference type="OrthoDB" id="9813261at2"/>
<dbReference type="SUPFAM" id="SSF56059">
    <property type="entry name" value="Glutathione synthetase ATP-binding domain-like"/>
    <property type="match status" value="1"/>
</dbReference>
<accession>A0A286RAH7</accession>
<keyword evidence="4" id="KW-0067">ATP-binding</keyword>
<evidence type="ECO:0000259" key="5">
    <source>
        <dbReference type="PROSITE" id="PS50975"/>
    </source>
</evidence>
<dbReference type="Gene3D" id="3.30.470.20">
    <property type="entry name" value="ATP-grasp fold, B domain"/>
    <property type="match status" value="1"/>
</dbReference>
<dbReference type="InterPro" id="IPR011095">
    <property type="entry name" value="Dala_Dala_lig_C"/>
</dbReference>
<dbReference type="InterPro" id="IPR016185">
    <property type="entry name" value="PreATP-grasp_dom_sf"/>
</dbReference>
<feature type="domain" description="ATP-grasp" evidence="5">
    <location>
        <begin position="109"/>
        <end position="349"/>
    </location>
</feature>
<evidence type="ECO:0000256" key="1">
    <source>
        <dbReference type="ARBA" id="ARBA00010871"/>
    </source>
</evidence>
<dbReference type="PANTHER" id="PTHR23132:SF23">
    <property type="entry name" value="D-ALANINE--D-ALANINE LIGASE B"/>
    <property type="match status" value="1"/>
</dbReference>
<dbReference type="AlphaFoldDB" id="A0A286RAH7"/>
<dbReference type="Gene3D" id="3.40.50.20">
    <property type="match status" value="1"/>
</dbReference>
<dbReference type="RefSeq" id="WP_157731596.1">
    <property type="nucleotide sequence ID" value="NZ_CP018477.1"/>
</dbReference>